<sequence>MIRLTRKSSYWLSSIRSLCQIVPASSTAIACIPTKERGNAKDEETRRRGREEMLLKKIRNSVKEDIIKKLAHELQREQHSNIRRNRLGRALASVANFIRQEDLSNLIEFANTYYEHPDRTSKPNIFEDELCAVILNYASSVHKGDCTYATTVNEQTSFFPRFMDPKTDPIFSKIAFALCLHWLDEWLRLESNSEVRDEFSPRLIELKRKFSTELLKDPKQPEINRMMFSRDEYAIACQVANMCQVDWDPEKSFQETQCDLGYSESLSIFSKGLCQPTAYSSPSDSPFVLPFKTKDDYMKLFSDQMKTEEQNVLKIQNFDRSSLLPSMEEMIQKWGWSSKIKAALVEKREALGDEELKSFLEHIDMDVAADQLMDCILSILSKSQNVVSLSQLQNQMCRVLLKLVRKQFLAKMGLEHREIFEEVFSKYIEYFTDEAKFADANCSIREWWHKCASASGLDPEFYAPFAKLIASPPERLDHC</sequence>
<evidence type="ECO:0000313" key="2">
    <source>
        <dbReference type="WBParaSite" id="jg19850"/>
    </source>
</evidence>
<dbReference type="Proteomes" id="UP000887574">
    <property type="component" value="Unplaced"/>
</dbReference>
<dbReference type="PROSITE" id="PS51257">
    <property type="entry name" value="PROKAR_LIPOPROTEIN"/>
    <property type="match status" value="1"/>
</dbReference>
<protein>
    <submittedName>
        <fullName evidence="2">Uncharacterized protein</fullName>
    </submittedName>
</protein>
<name>A0A915DIK2_9BILA</name>
<dbReference type="WBParaSite" id="jg19850">
    <property type="protein sequence ID" value="jg19850"/>
    <property type="gene ID" value="jg19850"/>
</dbReference>
<proteinExistence type="predicted"/>
<dbReference type="AlphaFoldDB" id="A0A915DIK2"/>
<keyword evidence="1" id="KW-1185">Reference proteome</keyword>
<reference evidence="2" key="1">
    <citation type="submission" date="2022-11" db="UniProtKB">
        <authorList>
            <consortium name="WormBaseParasite"/>
        </authorList>
    </citation>
    <scope>IDENTIFICATION</scope>
</reference>
<evidence type="ECO:0000313" key="1">
    <source>
        <dbReference type="Proteomes" id="UP000887574"/>
    </source>
</evidence>
<accession>A0A915DIK2</accession>
<organism evidence="1 2">
    <name type="scientific">Ditylenchus dipsaci</name>
    <dbReference type="NCBI Taxonomy" id="166011"/>
    <lineage>
        <taxon>Eukaryota</taxon>
        <taxon>Metazoa</taxon>
        <taxon>Ecdysozoa</taxon>
        <taxon>Nematoda</taxon>
        <taxon>Chromadorea</taxon>
        <taxon>Rhabditida</taxon>
        <taxon>Tylenchina</taxon>
        <taxon>Tylenchomorpha</taxon>
        <taxon>Sphaerularioidea</taxon>
        <taxon>Anguinidae</taxon>
        <taxon>Anguininae</taxon>
        <taxon>Ditylenchus</taxon>
    </lineage>
</organism>